<comment type="caution">
    <text evidence="2">The sequence shown here is derived from an EMBL/GenBank/DDBJ whole genome shotgun (WGS) entry which is preliminary data.</text>
</comment>
<dbReference type="EMBL" id="JAHLJV010000090">
    <property type="protein sequence ID" value="KAK1573570.1"/>
    <property type="molecule type" value="Genomic_DNA"/>
</dbReference>
<dbReference type="RefSeq" id="XP_060409175.1">
    <property type="nucleotide sequence ID" value="XM_060564189.1"/>
</dbReference>
<feature type="region of interest" description="Disordered" evidence="1">
    <location>
        <begin position="1"/>
        <end position="54"/>
    </location>
</feature>
<evidence type="ECO:0000313" key="3">
    <source>
        <dbReference type="Proteomes" id="UP001230504"/>
    </source>
</evidence>
<organism evidence="2 3">
    <name type="scientific">Colletotrichum navitas</name>
    <dbReference type="NCBI Taxonomy" id="681940"/>
    <lineage>
        <taxon>Eukaryota</taxon>
        <taxon>Fungi</taxon>
        <taxon>Dikarya</taxon>
        <taxon>Ascomycota</taxon>
        <taxon>Pezizomycotina</taxon>
        <taxon>Sordariomycetes</taxon>
        <taxon>Hypocreomycetidae</taxon>
        <taxon>Glomerellales</taxon>
        <taxon>Glomerellaceae</taxon>
        <taxon>Colletotrichum</taxon>
        <taxon>Colletotrichum graminicola species complex</taxon>
    </lineage>
</organism>
<feature type="compositionally biased region" description="Pro residues" evidence="1">
    <location>
        <begin position="20"/>
        <end position="31"/>
    </location>
</feature>
<gene>
    <name evidence="2" type="ORF">LY79DRAFT_673571</name>
</gene>
<proteinExistence type="predicted"/>
<keyword evidence="3" id="KW-1185">Reference proteome</keyword>
<dbReference type="GeneID" id="85448429"/>
<dbReference type="Proteomes" id="UP001230504">
    <property type="component" value="Unassembled WGS sequence"/>
</dbReference>
<evidence type="ECO:0000256" key="1">
    <source>
        <dbReference type="SAM" id="MobiDB-lite"/>
    </source>
</evidence>
<protein>
    <submittedName>
        <fullName evidence="2">Uncharacterized protein</fullName>
    </submittedName>
</protein>
<feature type="compositionally biased region" description="Gly residues" evidence="1">
    <location>
        <begin position="44"/>
        <end position="54"/>
    </location>
</feature>
<name>A0AAD8V0R7_9PEZI</name>
<accession>A0AAD8V0R7</accession>
<evidence type="ECO:0000313" key="2">
    <source>
        <dbReference type="EMBL" id="KAK1573570.1"/>
    </source>
</evidence>
<dbReference type="AlphaFoldDB" id="A0AAD8V0R7"/>
<sequence length="313" mass="32924">MDAGYSYPAPPGSEAEFDPTPAPAHPTPAPSLPAYSNGGRDGAEGGAGQYTGAGLHMGDGTVHSFSEEDFRQILESQWGHDALNGFLPAPTAGSSAFPAVGLAPMAEMDVAGPGVALGFSQHPGFVPAASPPPGVGPHPGFMPNVGPPPGGYHPSAFGPAAAAPALPGFIAPVAPGNAVGPIAPQAHAAPAPPAGIVVQQPLYPPGFRIQDNLVLRHDWPQGLLQPSPRHFTYERSGNPKPAQDNAVWCNSCEYWLWEPCYERAPLSARDRARCCNRCHWRKKKARGMGLHEWMLAAQPRMMHLLKKDPGYVA</sequence>
<reference evidence="2" key="1">
    <citation type="submission" date="2021-06" db="EMBL/GenBank/DDBJ databases">
        <title>Comparative genomics, transcriptomics and evolutionary studies reveal genomic signatures of adaptation to plant cell wall in hemibiotrophic fungi.</title>
        <authorList>
            <consortium name="DOE Joint Genome Institute"/>
            <person name="Baroncelli R."/>
            <person name="Diaz J.F."/>
            <person name="Benocci T."/>
            <person name="Peng M."/>
            <person name="Battaglia E."/>
            <person name="Haridas S."/>
            <person name="Andreopoulos W."/>
            <person name="Labutti K."/>
            <person name="Pangilinan J."/>
            <person name="Floch G.L."/>
            <person name="Makela M.R."/>
            <person name="Henrissat B."/>
            <person name="Grigoriev I.V."/>
            <person name="Crouch J.A."/>
            <person name="De Vries R.P."/>
            <person name="Sukno S.A."/>
            <person name="Thon M.R."/>
        </authorList>
    </citation>
    <scope>NUCLEOTIDE SEQUENCE</scope>
    <source>
        <strain evidence="2">CBS 125086</strain>
    </source>
</reference>